<protein>
    <submittedName>
        <fullName evidence="4">CYTH domain-containing protein</fullName>
    </submittedName>
</protein>
<evidence type="ECO:0000313" key="2">
    <source>
        <dbReference type="EMBL" id="VDO24770.1"/>
    </source>
</evidence>
<dbReference type="OMA" id="PEPHYIQ"/>
<feature type="region of interest" description="Disordered" evidence="1">
    <location>
        <begin position="1"/>
        <end position="29"/>
    </location>
</feature>
<name>A0A158QKQ6_HAEPC</name>
<accession>A0A158QKQ6</accession>
<reference evidence="2 3" key="2">
    <citation type="submission" date="2018-11" db="EMBL/GenBank/DDBJ databases">
        <authorList>
            <consortium name="Pathogen Informatics"/>
        </authorList>
    </citation>
    <scope>NUCLEOTIDE SEQUENCE [LARGE SCALE GENOMIC DNA]</scope>
    <source>
        <strain evidence="2 3">MHpl1</strain>
    </source>
</reference>
<feature type="compositionally biased region" description="Basic and acidic residues" evidence="1">
    <location>
        <begin position="1"/>
        <end position="11"/>
    </location>
</feature>
<dbReference type="OrthoDB" id="5856593at2759"/>
<dbReference type="Proteomes" id="UP000268014">
    <property type="component" value="Unassembled WGS sequence"/>
</dbReference>
<sequence>MMGMPKKEKVEGPAAPSSLPEGDKGWDYDENAAPGITPQDYFIQTTFIHRSENRQQKDYAELVMTKLGELRDRLRKMARVTVDNEVISCVEDSEHYRCGDFKRDSSYHYLVIEDSSSGAAVYSLERKLNGKNLGAIEMALLDALSRHSPSPLTIYATPEAEREIGFVRALTPAELKAASKPAPLDVEVFSPTEIDLIDTDLLELR</sequence>
<evidence type="ECO:0000313" key="4">
    <source>
        <dbReference type="WBParaSite" id="HPLM_0000506701-mRNA-1"/>
    </source>
</evidence>
<evidence type="ECO:0000256" key="1">
    <source>
        <dbReference type="SAM" id="MobiDB-lite"/>
    </source>
</evidence>
<keyword evidence="3" id="KW-1185">Reference proteome</keyword>
<gene>
    <name evidence="2" type="ORF">HPLM_LOCUS5059</name>
</gene>
<dbReference type="WBParaSite" id="HPLM_0000506701-mRNA-1">
    <property type="protein sequence ID" value="HPLM_0000506701-mRNA-1"/>
    <property type="gene ID" value="HPLM_0000506701"/>
</dbReference>
<dbReference type="EMBL" id="UZAF01016284">
    <property type="protein sequence ID" value="VDO24770.1"/>
    <property type="molecule type" value="Genomic_DNA"/>
</dbReference>
<organism evidence="4">
    <name type="scientific">Haemonchus placei</name>
    <name type="common">Barber's pole worm</name>
    <dbReference type="NCBI Taxonomy" id="6290"/>
    <lineage>
        <taxon>Eukaryota</taxon>
        <taxon>Metazoa</taxon>
        <taxon>Ecdysozoa</taxon>
        <taxon>Nematoda</taxon>
        <taxon>Chromadorea</taxon>
        <taxon>Rhabditida</taxon>
        <taxon>Rhabditina</taxon>
        <taxon>Rhabditomorpha</taxon>
        <taxon>Strongyloidea</taxon>
        <taxon>Trichostrongylidae</taxon>
        <taxon>Haemonchus</taxon>
    </lineage>
</organism>
<reference evidence="4" key="1">
    <citation type="submission" date="2016-04" db="UniProtKB">
        <authorList>
            <consortium name="WormBaseParasite"/>
        </authorList>
    </citation>
    <scope>IDENTIFICATION</scope>
</reference>
<evidence type="ECO:0000313" key="3">
    <source>
        <dbReference type="Proteomes" id="UP000268014"/>
    </source>
</evidence>
<dbReference type="AlphaFoldDB" id="A0A158QKQ6"/>
<proteinExistence type="predicted"/>